<feature type="transmembrane region" description="Helical" evidence="7">
    <location>
        <begin position="466"/>
        <end position="483"/>
    </location>
</feature>
<sequence length="752" mass="80827">MSAATAPARGSHPAENDDAARSGPSGPVGVPRWIWVLVAAAGAAGLAAAGWLTGVTAARQLSDPGWITRWGVPVGELVSNLAMSLTIAALIFAAGVLPPHAAGTERWHRSARQRREDTDAAPLPEHPAFTRVMRIAAVSAGVWTVAALSVGVLSYSDLAGIPVTAGQGFTDGLAAYVVGISVGQAWFWVTVIAAVVTTLAIAVRSHNGLFWTGILAMLALVPLALIGHAAGGDDHTGAVNSIGLHLLGVVVWVGGLLVLVAISDTLVGPNGAQGRGRSLRRQGPAPLLHTVLTRYSVLAGLGLVTVALSGVVNASIRMDDPAQLLSPYGILVSAKFLAALGLGLIGLLHRRWVIPRLDAGPDRPSPAPARRLLWQLIAVEAVIMGAVMGVSSVLSRTAPPVPEEIAPDATPARILTGYELPPALEGARWITMWRFDWLWVAIIAFLSLWYLRSVWQLRRRGDRWPVLRTVAWFVGLAVLLWATSGSPAVYGRVLFSAHMVGHMTLTMLSPVFLVLGAPITLALRALSARTDGTRGPREWILWIVHSPWGRFITNPIVAGVNFAGSILVFYYTDFFRFSLQTHVGHEFMNVHFLLTGFLFALVMIGSDPLPRRPPYALRLVLLMATMVFHAFIGVAMTTSTGLMQASWFGNMGRDWGPTALEDQRIGGAVMWGIGEFPTVMMAVMVAVLWYRSDRKNADRLDRQADRDGDAELRRWNEMYAHMRGTPVTDAPSDAEPVARDSSTGPEEARDVR</sequence>
<feature type="region of interest" description="Disordered" evidence="6">
    <location>
        <begin position="723"/>
        <end position="752"/>
    </location>
</feature>
<accession>A0AAP3AGI4</accession>
<keyword evidence="3 7" id="KW-0812">Transmembrane</keyword>
<feature type="transmembrane region" description="Helical" evidence="7">
    <location>
        <begin position="437"/>
        <end position="454"/>
    </location>
</feature>
<keyword evidence="5 7" id="KW-0472">Membrane</keyword>
<dbReference type="InterPro" id="IPR032694">
    <property type="entry name" value="CopC/D"/>
</dbReference>
<evidence type="ECO:0000256" key="1">
    <source>
        <dbReference type="ARBA" id="ARBA00004651"/>
    </source>
</evidence>
<feature type="transmembrane region" description="Helical" evidence="7">
    <location>
        <begin position="503"/>
        <end position="527"/>
    </location>
</feature>
<feature type="transmembrane region" description="Helical" evidence="7">
    <location>
        <begin position="33"/>
        <end position="57"/>
    </location>
</feature>
<feature type="transmembrane region" description="Helical" evidence="7">
    <location>
        <begin position="372"/>
        <end position="394"/>
    </location>
</feature>
<evidence type="ECO:0000256" key="7">
    <source>
        <dbReference type="SAM" id="Phobius"/>
    </source>
</evidence>
<comment type="caution">
    <text evidence="9">The sequence shown here is derived from an EMBL/GenBank/DDBJ whole genome shotgun (WGS) entry which is preliminary data.</text>
</comment>
<dbReference type="GO" id="GO:0005886">
    <property type="term" value="C:plasma membrane"/>
    <property type="evidence" value="ECO:0007669"/>
    <property type="project" value="UniProtKB-SubCell"/>
</dbReference>
<evidence type="ECO:0000256" key="6">
    <source>
        <dbReference type="SAM" id="MobiDB-lite"/>
    </source>
</evidence>
<gene>
    <name evidence="9" type="ORF">M3A82_004835</name>
</gene>
<evidence type="ECO:0000313" key="9">
    <source>
        <dbReference type="EMBL" id="MCV7628666.1"/>
    </source>
</evidence>
<dbReference type="GO" id="GO:0006825">
    <property type="term" value="P:copper ion transport"/>
    <property type="evidence" value="ECO:0007669"/>
    <property type="project" value="InterPro"/>
</dbReference>
<evidence type="ECO:0000256" key="4">
    <source>
        <dbReference type="ARBA" id="ARBA00022989"/>
    </source>
</evidence>
<feature type="transmembrane region" description="Helical" evidence="7">
    <location>
        <begin position="77"/>
        <end position="97"/>
    </location>
</feature>
<dbReference type="AlphaFoldDB" id="A0AAP3AGI4"/>
<feature type="transmembrane region" description="Helical" evidence="7">
    <location>
        <begin position="175"/>
        <end position="202"/>
    </location>
</feature>
<feature type="transmembrane region" description="Helical" evidence="7">
    <location>
        <begin position="548"/>
        <end position="570"/>
    </location>
</feature>
<dbReference type="Proteomes" id="UP001205867">
    <property type="component" value="Unassembled WGS sequence"/>
</dbReference>
<feature type="domain" description="Copper resistance protein D" evidence="8">
    <location>
        <begin position="291"/>
        <end position="394"/>
    </location>
</feature>
<dbReference type="Pfam" id="PF09678">
    <property type="entry name" value="Caa3_CtaG"/>
    <property type="match status" value="1"/>
</dbReference>
<feature type="transmembrane region" description="Helical" evidence="7">
    <location>
        <begin position="209"/>
        <end position="230"/>
    </location>
</feature>
<feature type="region of interest" description="Disordered" evidence="6">
    <location>
        <begin position="1"/>
        <end position="25"/>
    </location>
</feature>
<evidence type="ECO:0000256" key="5">
    <source>
        <dbReference type="ARBA" id="ARBA00023136"/>
    </source>
</evidence>
<feature type="transmembrane region" description="Helical" evidence="7">
    <location>
        <begin position="590"/>
        <end position="609"/>
    </location>
</feature>
<feature type="transmembrane region" description="Helical" evidence="7">
    <location>
        <begin position="287"/>
        <end position="308"/>
    </location>
</feature>
<dbReference type="PANTHER" id="PTHR34820">
    <property type="entry name" value="INNER MEMBRANE PROTEIN YEBZ"/>
    <property type="match status" value="1"/>
</dbReference>
<organism evidence="9 10">
    <name type="scientific">Micrococcus luteus</name>
    <name type="common">Micrococcus lysodeikticus</name>
    <dbReference type="NCBI Taxonomy" id="1270"/>
    <lineage>
        <taxon>Bacteria</taxon>
        <taxon>Bacillati</taxon>
        <taxon>Actinomycetota</taxon>
        <taxon>Actinomycetes</taxon>
        <taxon>Micrococcales</taxon>
        <taxon>Micrococcaceae</taxon>
        <taxon>Micrococcus</taxon>
    </lineage>
</organism>
<feature type="transmembrane region" description="Helical" evidence="7">
    <location>
        <begin position="621"/>
        <end position="648"/>
    </location>
</feature>
<evidence type="ECO:0000259" key="8">
    <source>
        <dbReference type="Pfam" id="PF05425"/>
    </source>
</evidence>
<dbReference type="Pfam" id="PF05425">
    <property type="entry name" value="CopD"/>
    <property type="match status" value="1"/>
</dbReference>
<feature type="transmembrane region" description="Helical" evidence="7">
    <location>
        <begin position="328"/>
        <end position="348"/>
    </location>
</feature>
<dbReference type="PANTHER" id="PTHR34820:SF4">
    <property type="entry name" value="INNER MEMBRANE PROTEIN YEBZ"/>
    <property type="match status" value="1"/>
</dbReference>
<keyword evidence="2" id="KW-1003">Cell membrane</keyword>
<comment type="subcellular location">
    <subcellularLocation>
        <location evidence="1">Cell membrane</location>
        <topology evidence="1">Multi-pass membrane protein</topology>
    </subcellularLocation>
</comment>
<reference evidence="9" key="1">
    <citation type="submission" date="2023-06" db="EMBL/GenBank/DDBJ databases">
        <title>lsaBGC provides a comprehensive framework for evolutionary analysis of biosynthetic gene clusters within focal taxa.</title>
        <authorList>
            <person name="Salamzade R."/>
            <person name="Sandstrom S."/>
            <person name="Kalan L.R."/>
        </authorList>
    </citation>
    <scope>NUCLEOTIDE SEQUENCE</scope>
    <source>
        <strain evidence="9">P3-SID899</strain>
    </source>
</reference>
<proteinExistence type="predicted"/>
<evidence type="ECO:0000256" key="2">
    <source>
        <dbReference type="ARBA" id="ARBA00022475"/>
    </source>
</evidence>
<name>A0AAP3AGI4_MICLU</name>
<feature type="transmembrane region" description="Helical" evidence="7">
    <location>
        <begin position="668"/>
        <end position="690"/>
    </location>
</feature>
<feature type="transmembrane region" description="Helical" evidence="7">
    <location>
        <begin position="242"/>
        <end position="267"/>
    </location>
</feature>
<evidence type="ECO:0000313" key="10">
    <source>
        <dbReference type="Proteomes" id="UP001205867"/>
    </source>
</evidence>
<feature type="transmembrane region" description="Helical" evidence="7">
    <location>
        <begin position="135"/>
        <end position="155"/>
    </location>
</feature>
<dbReference type="EMBL" id="JALXKZ020000007">
    <property type="protein sequence ID" value="MCV7628666.1"/>
    <property type="molecule type" value="Genomic_DNA"/>
</dbReference>
<dbReference type="InterPro" id="IPR019108">
    <property type="entry name" value="Caa3_assmbl_CtaG-rel"/>
</dbReference>
<protein>
    <submittedName>
        <fullName evidence="9">Cytochrome c oxidase assembly protein</fullName>
    </submittedName>
</protein>
<dbReference type="InterPro" id="IPR008457">
    <property type="entry name" value="Cu-R_CopD_dom"/>
</dbReference>
<evidence type="ECO:0000256" key="3">
    <source>
        <dbReference type="ARBA" id="ARBA00022692"/>
    </source>
</evidence>
<dbReference type="RefSeq" id="WP_206480346.1">
    <property type="nucleotide sequence ID" value="NZ_JBFBLY010000005.1"/>
</dbReference>
<keyword evidence="4 7" id="KW-1133">Transmembrane helix</keyword>